<feature type="region of interest" description="Disordered" evidence="1">
    <location>
        <begin position="303"/>
        <end position="336"/>
    </location>
</feature>
<protein>
    <submittedName>
        <fullName evidence="2">Uncharacterized protein</fullName>
    </submittedName>
</protein>
<dbReference type="OrthoDB" id="10546289at2759"/>
<name>A0A3N4KMD6_9PEZI</name>
<sequence length="469" mass="54107">MACNSGRAHKRCEITSTSSHILEPLSHPNCTSFSGEYTYLSTSAIVDFALRVKWMWMMDKSRVIEEMDVLMEAINNHYAWLGSDERPESVKRRREMQNFIKLPEGAECSNNCPGQISVLLGAFFEYNAPVDPDLWSKGLVERTHFTPEGTVTATPLHHLYHIDHLTDSSNHITDENDDDTLSMSELKGFRRRVTESERFRTQMSDREYCKMTLCSIEFPTFRYTADFVRMACPDTSLEEIFRLSEKKIIKAGQNSNFLESAFYWDVTSDPALLFMTIPYLGWEPLDYTSQKTDLRDLKFSIPRSGDKSRNKERGSFEYRSRRPSQEPSGGPSTILSPLEKECERLTSYDLTSGEETPWKSTLSLFEYRFPFRQGLDTNAIFTARGILDSLDMHHKEVSVHSITFILLDEILIIFRAGDQHSGLNIVNPNGPYPEFSSNIERIMQSEKCELIQSFQDRISYIVRLNTTFY</sequence>
<accession>A0A3N4KMD6</accession>
<feature type="compositionally biased region" description="Polar residues" evidence="1">
    <location>
        <begin position="325"/>
        <end position="335"/>
    </location>
</feature>
<evidence type="ECO:0000313" key="2">
    <source>
        <dbReference type="EMBL" id="RPB11660.1"/>
    </source>
</evidence>
<dbReference type="InParanoid" id="A0A3N4KMD6"/>
<dbReference type="AlphaFoldDB" id="A0A3N4KMD6"/>
<gene>
    <name evidence="2" type="ORF">P167DRAFT_565765</name>
</gene>
<evidence type="ECO:0000313" key="3">
    <source>
        <dbReference type="Proteomes" id="UP000277580"/>
    </source>
</evidence>
<dbReference type="Proteomes" id="UP000277580">
    <property type="component" value="Unassembled WGS sequence"/>
</dbReference>
<evidence type="ECO:0000256" key="1">
    <source>
        <dbReference type="SAM" id="MobiDB-lite"/>
    </source>
</evidence>
<proteinExistence type="predicted"/>
<dbReference type="InterPro" id="IPR018247">
    <property type="entry name" value="EF_Hand_1_Ca_BS"/>
</dbReference>
<dbReference type="PROSITE" id="PS00018">
    <property type="entry name" value="EF_HAND_1"/>
    <property type="match status" value="1"/>
</dbReference>
<dbReference type="EMBL" id="ML119134">
    <property type="protein sequence ID" value="RPB11660.1"/>
    <property type="molecule type" value="Genomic_DNA"/>
</dbReference>
<organism evidence="2 3">
    <name type="scientific">Morchella conica CCBAS932</name>
    <dbReference type="NCBI Taxonomy" id="1392247"/>
    <lineage>
        <taxon>Eukaryota</taxon>
        <taxon>Fungi</taxon>
        <taxon>Dikarya</taxon>
        <taxon>Ascomycota</taxon>
        <taxon>Pezizomycotina</taxon>
        <taxon>Pezizomycetes</taxon>
        <taxon>Pezizales</taxon>
        <taxon>Morchellaceae</taxon>
        <taxon>Morchella</taxon>
    </lineage>
</organism>
<keyword evidence="3" id="KW-1185">Reference proteome</keyword>
<reference evidence="2 3" key="1">
    <citation type="journal article" date="2018" name="Nat. Ecol. Evol.">
        <title>Pezizomycetes genomes reveal the molecular basis of ectomycorrhizal truffle lifestyle.</title>
        <authorList>
            <person name="Murat C."/>
            <person name="Payen T."/>
            <person name="Noel B."/>
            <person name="Kuo A."/>
            <person name="Morin E."/>
            <person name="Chen J."/>
            <person name="Kohler A."/>
            <person name="Krizsan K."/>
            <person name="Balestrini R."/>
            <person name="Da Silva C."/>
            <person name="Montanini B."/>
            <person name="Hainaut M."/>
            <person name="Levati E."/>
            <person name="Barry K.W."/>
            <person name="Belfiori B."/>
            <person name="Cichocki N."/>
            <person name="Clum A."/>
            <person name="Dockter R.B."/>
            <person name="Fauchery L."/>
            <person name="Guy J."/>
            <person name="Iotti M."/>
            <person name="Le Tacon F."/>
            <person name="Lindquist E.A."/>
            <person name="Lipzen A."/>
            <person name="Malagnac F."/>
            <person name="Mello A."/>
            <person name="Molinier V."/>
            <person name="Miyauchi S."/>
            <person name="Poulain J."/>
            <person name="Riccioni C."/>
            <person name="Rubini A."/>
            <person name="Sitrit Y."/>
            <person name="Splivallo R."/>
            <person name="Traeger S."/>
            <person name="Wang M."/>
            <person name="Zifcakova L."/>
            <person name="Wipf D."/>
            <person name="Zambonelli A."/>
            <person name="Paolocci F."/>
            <person name="Nowrousian M."/>
            <person name="Ottonello S."/>
            <person name="Baldrian P."/>
            <person name="Spatafora J.W."/>
            <person name="Henrissat B."/>
            <person name="Nagy L.G."/>
            <person name="Aury J.M."/>
            <person name="Wincker P."/>
            <person name="Grigoriev I.V."/>
            <person name="Bonfante P."/>
            <person name="Martin F.M."/>
        </authorList>
    </citation>
    <scope>NUCLEOTIDE SEQUENCE [LARGE SCALE GENOMIC DNA]</scope>
    <source>
        <strain evidence="2 3">CCBAS932</strain>
    </source>
</reference>
<feature type="compositionally biased region" description="Basic and acidic residues" evidence="1">
    <location>
        <begin position="303"/>
        <end position="324"/>
    </location>
</feature>